<evidence type="ECO:0000256" key="1">
    <source>
        <dbReference type="SAM" id="MobiDB-lite"/>
    </source>
</evidence>
<name>A0A9D0Z2D8_9FIRM</name>
<feature type="region of interest" description="Disordered" evidence="1">
    <location>
        <begin position="116"/>
        <end position="141"/>
    </location>
</feature>
<comment type="caution">
    <text evidence="3">The sequence shown here is derived from an EMBL/GenBank/DDBJ whole genome shotgun (WGS) entry which is preliminary data.</text>
</comment>
<dbReference type="InterPro" id="IPR029064">
    <property type="entry name" value="Ribosomal_eL30-like_sf"/>
</dbReference>
<dbReference type="EMBL" id="DVFK01000061">
    <property type="protein sequence ID" value="HIQ67674.1"/>
    <property type="molecule type" value="Genomic_DNA"/>
</dbReference>
<gene>
    <name evidence="3" type="ORF">IAB74_04085</name>
</gene>
<dbReference type="InterPro" id="IPR004038">
    <property type="entry name" value="Ribosomal_eL8/eL30/eS12/Gad45"/>
</dbReference>
<reference evidence="3" key="2">
    <citation type="journal article" date="2021" name="PeerJ">
        <title>Extensive microbial diversity within the chicken gut microbiome revealed by metagenomics and culture.</title>
        <authorList>
            <person name="Gilroy R."/>
            <person name="Ravi A."/>
            <person name="Getino M."/>
            <person name="Pursley I."/>
            <person name="Horton D.L."/>
            <person name="Alikhan N.F."/>
            <person name="Baker D."/>
            <person name="Gharbi K."/>
            <person name="Hall N."/>
            <person name="Watson M."/>
            <person name="Adriaenssens E.M."/>
            <person name="Foster-Nyarko E."/>
            <person name="Jarju S."/>
            <person name="Secka A."/>
            <person name="Antonio M."/>
            <person name="Oren A."/>
            <person name="Chaudhuri R.R."/>
            <person name="La Ragione R."/>
            <person name="Hildebrand F."/>
            <person name="Pallen M.J."/>
        </authorList>
    </citation>
    <scope>NUCLEOTIDE SEQUENCE</scope>
    <source>
        <strain evidence="3">13361</strain>
    </source>
</reference>
<sequence>MDKALFYLSLARKAGRLELGEEPVGAAARAGKARLVIAAADASDHTWRRAKSFVAGTDQICVKIPFSKDQLGQAVGRQSLALAALTDPALALSFLQALNQPEALRQEQEALEGQVQRLAQRKQEQKAHRRNVRMGKGHKKK</sequence>
<evidence type="ECO:0000313" key="4">
    <source>
        <dbReference type="Proteomes" id="UP000886796"/>
    </source>
</evidence>
<reference evidence="3" key="1">
    <citation type="submission" date="2020-10" db="EMBL/GenBank/DDBJ databases">
        <authorList>
            <person name="Gilroy R."/>
        </authorList>
    </citation>
    <scope>NUCLEOTIDE SEQUENCE</scope>
    <source>
        <strain evidence="3">13361</strain>
    </source>
</reference>
<organism evidence="3 4">
    <name type="scientific">Candidatus Faecousia excrementigallinarum</name>
    <dbReference type="NCBI Taxonomy" id="2840806"/>
    <lineage>
        <taxon>Bacteria</taxon>
        <taxon>Bacillati</taxon>
        <taxon>Bacillota</taxon>
        <taxon>Clostridia</taxon>
        <taxon>Eubacteriales</taxon>
        <taxon>Oscillospiraceae</taxon>
        <taxon>Faecousia</taxon>
    </lineage>
</organism>
<proteinExistence type="predicted"/>
<dbReference type="AlphaFoldDB" id="A0A9D0Z2D8"/>
<evidence type="ECO:0000259" key="2">
    <source>
        <dbReference type="Pfam" id="PF01248"/>
    </source>
</evidence>
<evidence type="ECO:0000313" key="3">
    <source>
        <dbReference type="EMBL" id="HIQ67674.1"/>
    </source>
</evidence>
<protein>
    <submittedName>
        <fullName evidence="3">Ribosomal L7Ae/L30e/S12e/Gadd45 family protein</fullName>
    </submittedName>
</protein>
<dbReference type="Pfam" id="PF01248">
    <property type="entry name" value="Ribosomal_L7Ae"/>
    <property type="match status" value="1"/>
</dbReference>
<dbReference type="SUPFAM" id="SSF55315">
    <property type="entry name" value="L30e-like"/>
    <property type="match status" value="1"/>
</dbReference>
<accession>A0A9D0Z2D8</accession>
<feature type="domain" description="Ribosomal protein eL8/eL30/eS12/Gadd45" evidence="2">
    <location>
        <begin position="7"/>
        <end position="84"/>
    </location>
</feature>
<feature type="compositionally biased region" description="Basic residues" evidence="1">
    <location>
        <begin position="127"/>
        <end position="141"/>
    </location>
</feature>
<dbReference type="Proteomes" id="UP000886796">
    <property type="component" value="Unassembled WGS sequence"/>
</dbReference>
<dbReference type="Gene3D" id="3.30.1330.30">
    <property type="match status" value="1"/>
</dbReference>